<dbReference type="InterPro" id="IPR013785">
    <property type="entry name" value="Aldolase_TIM"/>
</dbReference>
<accession>X1GM50</accession>
<evidence type="ECO:0000256" key="1">
    <source>
        <dbReference type="ARBA" id="ARBA00001947"/>
    </source>
</evidence>
<comment type="cofactor">
    <cofactor evidence="1">
        <name>Zn(2+)</name>
        <dbReference type="ChEBI" id="CHEBI:29105"/>
    </cofactor>
</comment>
<dbReference type="PANTHER" id="PTHR37418:SF2">
    <property type="entry name" value="3-KETO-5-AMINOHEXANOATE CLEAVAGE ENZYME"/>
    <property type="match status" value="1"/>
</dbReference>
<reference evidence="5" key="1">
    <citation type="journal article" date="2014" name="Front. Microbiol.">
        <title>High frequency of phylogenetically diverse reductive dehalogenase-homologous genes in deep subseafloor sedimentary metagenomes.</title>
        <authorList>
            <person name="Kawai M."/>
            <person name="Futagami T."/>
            <person name="Toyoda A."/>
            <person name="Takaki Y."/>
            <person name="Nishi S."/>
            <person name="Hori S."/>
            <person name="Arai W."/>
            <person name="Tsubouchi T."/>
            <person name="Morono Y."/>
            <person name="Uchiyama I."/>
            <person name="Ito T."/>
            <person name="Fujiyama A."/>
            <person name="Inagaki F."/>
            <person name="Takami H."/>
        </authorList>
    </citation>
    <scope>NUCLEOTIDE SEQUENCE</scope>
    <source>
        <strain evidence="5">Expedition CK06-06</strain>
    </source>
</reference>
<dbReference type="Pfam" id="PF05853">
    <property type="entry name" value="BKACE"/>
    <property type="match status" value="1"/>
</dbReference>
<feature type="non-terminal residue" evidence="5">
    <location>
        <position position="211"/>
    </location>
</feature>
<organism evidence="5">
    <name type="scientific">marine sediment metagenome</name>
    <dbReference type="NCBI Taxonomy" id="412755"/>
    <lineage>
        <taxon>unclassified sequences</taxon>
        <taxon>metagenomes</taxon>
        <taxon>ecological metagenomes</taxon>
    </lineage>
</organism>
<evidence type="ECO:0000256" key="4">
    <source>
        <dbReference type="ARBA" id="ARBA00022833"/>
    </source>
</evidence>
<proteinExistence type="predicted"/>
<dbReference type="GO" id="GO:0043720">
    <property type="term" value="F:3-keto-5-aminohexanoate cleavage activity"/>
    <property type="evidence" value="ECO:0007669"/>
    <property type="project" value="InterPro"/>
</dbReference>
<gene>
    <name evidence="5" type="ORF">S03H2_22121</name>
</gene>
<dbReference type="PANTHER" id="PTHR37418">
    <property type="entry name" value="3-KETO-5-AMINOHEXANOATE CLEAVAGE ENZYME-RELATED"/>
    <property type="match status" value="1"/>
</dbReference>
<keyword evidence="2" id="KW-0808">Transferase</keyword>
<dbReference type="Gene3D" id="3.20.20.70">
    <property type="entry name" value="Aldolase class I"/>
    <property type="match status" value="1"/>
</dbReference>
<protein>
    <recommendedName>
        <fullName evidence="6">3-keto-5-aminohexanoate cleavage enzyme</fullName>
    </recommendedName>
</protein>
<evidence type="ECO:0000313" key="5">
    <source>
        <dbReference type="EMBL" id="GAH34063.1"/>
    </source>
</evidence>
<evidence type="ECO:0000256" key="2">
    <source>
        <dbReference type="ARBA" id="ARBA00022679"/>
    </source>
</evidence>
<keyword evidence="4" id="KW-0862">Zinc</keyword>
<evidence type="ECO:0000256" key="3">
    <source>
        <dbReference type="ARBA" id="ARBA00022723"/>
    </source>
</evidence>
<evidence type="ECO:0008006" key="6">
    <source>
        <dbReference type="Google" id="ProtNLM"/>
    </source>
</evidence>
<dbReference type="GO" id="GO:0046872">
    <property type="term" value="F:metal ion binding"/>
    <property type="evidence" value="ECO:0007669"/>
    <property type="project" value="UniProtKB-KW"/>
</dbReference>
<comment type="caution">
    <text evidence="5">The sequence shown here is derived from an EMBL/GenBank/DDBJ whole genome shotgun (WGS) entry which is preliminary data.</text>
</comment>
<dbReference type="AlphaFoldDB" id="X1GM50"/>
<name>X1GM50_9ZZZZ</name>
<sequence>MEKLILTSALTGAITVPTQTPHLPYTIEGIADDAIACANAGSTSIHVHARDPENGHPSSDPEIVRKIVTRIKSGCDAIICITTGGGLGMTPQERLRGVSSCQPELGTFNLGSMNFSMHPVARRYESSDWNMDWEQEYVEGTKDFIFRNTFGDMEVFATTMKEKNVKPEFEAYDVGHLYNLKFMEKTGLVAPPYWIQFVLGVLGGLAATPET</sequence>
<dbReference type="InterPro" id="IPR008567">
    <property type="entry name" value="BKACE"/>
</dbReference>
<keyword evidence="3" id="KW-0479">Metal-binding</keyword>
<dbReference type="EMBL" id="BARU01011862">
    <property type="protein sequence ID" value="GAH34063.1"/>
    <property type="molecule type" value="Genomic_DNA"/>
</dbReference>